<gene>
    <name evidence="10" type="ORF">GCM10012289_75720</name>
</gene>
<accession>A0A917ZI27</accession>
<feature type="transmembrane region" description="Helical" evidence="8">
    <location>
        <begin position="483"/>
        <end position="505"/>
    </location>
</feature>
<dbReference type="PANTHER" id="PTHR42718">
    <property type="entry name" value="MAJOR FACILITATOR SUPERFAMILY MULTIDRUG TRANSPORTER MFSC"/>
    <property type="match status" value="1"/>
</dbReference>
<sequence>MRGLYCHAAILADRDGRSLSSSVVGNRGFWLRTAGPPSVGHMLDIETSPSPSSAVPERLSSRQRVVLAVLLTANFTLAVDFSILNVALPHIGRDLGFATGDLQWIVTSFALCAAGFTLLFGRVADLFGRKRLFLLGIVLLGVSSLAGGLAQEPVLLLAARVGQGIATAMVTPAALSLLTTMFGEGPARSRALGLNGALMAAGFTIGAVLGGVLTGGVSWRWAFFINVVVAIAVLLTAPFVLAEKPAERRPRLDLPGAITVTSGLVALVYGIATAGEAGWRSPASWGPITVAVVLFAIFWAVESRVSEPLVAPALLRRSNVAWGNIAGLLAFATETSLVFLLTLYLQEVLGHSAVGAGLILAVLGAGTVAGGLLAPRVIGRTGSKTAIIVGFVVQAAATIPLAFVGDDRGWLIALLVVTFVGGVANLVAIVGYTVTATAGIPSEQQGLATGLVTMSQQVGITLGTPVMSALAMSQVASSLLPGLRFAIGVNATLAIVTALLVATFLRSSTCRPVVRSDPRAHPDVENDHLRASPCHDKGRSDRNAP</sequence>
<reference evidence="10" key="2">
    <citation type="submission" date="2020-09" db="EMBL/GenBank/DDBJ databases">
        <authorList>
            <person name="Sun Q."/>
            <person name="Zhou Y."/>
        </authorList>
    </citation>
    <scope>NUCLEOTIDE SEQUENCE</scope>
    <source>
        <strain evidence="10">CGMCC 4.7368</strain>
    </source>
</reference>
<keyword evidence="3" id="KW-1003">Cell membrane</keyword>
<feature type="transmembrane region" description="Helical" evidence="8">
    <location>
        <begin position="102"/>
        <end position="120"/>
    </location>
</feature>
<dbReference type="Pfam" id="PF07690">
    <property type="entry name" value="MFS_1"/>
    <property type="match status" value="1"/>
</dbReference>
<evidence type="ECO:0000256" key="7">
    <source>
        <dbReference type="SAM" id="MobiDB-lite"/>
    </source>
</evidence>
<dbReference type="InterPro" id="IPR011701">
    <property type="entry name" value="MFS"/>
</dbReference>
<evidence type="ECO:0000256" key="2">
    <source>
        <dbReference type="ARBA" id="ARBA00022448"/>
    </source>
</evidence>
<dbReference type="PRINTS" id="PR01036">
    <property type="entry name" value="TCRTETB"/>
</dbReference>
<evidence type="ECO:0000256" key="8">
    <source>
        <dbReference type="SAM" id="Phobius"/>
    </source>
</evidence>
<dbReference type="PANTHER" id="PTHR42718:SF46">
    <property type="entry name" value="BLR6921 PROTEIN"/>
    <property type="match status" value="1"/>
</dbReference>
<feature type="region of interest" description="Disordered" evidence="7">
    <location>
        <begin position="515"/>
        <end position="545"/>
    </location>
</feature>
<evidence type="ECO:0000256" key="1">
    <source>
        <dbReference type="ARBA" id="ARBA00004651"/>
    </source>
</evidence>
<dbReference type="EMBL" id="BMNH01000048">
    <property type="protein sequence ID" value="GGO83056.1"/>
    <property type="molecule type" value="Genomic_DNA"/>
</dbReference>
<dbReference type="PROSITE" id="PS50850">
    <property type="entry name" value="MFS"/>
    <property type="match status" value="1"/>
</dbReference>
<dbReference type="AlphaFoldDB" id="A0A917ZI27"/>
<name>A0A917ZI27_9ACTN</name>
<proteinExistence type="predicted"/>
<dbReference type="GO" id="GO:0005886">
    <property type="term" value="C:plasma membrane"/>
    <property type="evidence" value="ECO:0007669"/>
    <property type="project" value="UniProtKB-SubCell"/>
</dbReference>
<evidence type="ECO:0000256" key="5">
    <source>
        <dbReference type="ARBA" id="ARBA00022989"/>
    </source>
</evidence>
<feature type="transmembrane region" description="Helical" evidence="8">
    <location>
        <begin position="254"/>
        <end position="272"/>
    </location>
</feature>
<dbReference type="Gene3D" id="1.20.1250.20">
    <property type="entry name" value="MFS general substrate transporter like domains"/>
    <property type="match status" value="1"/>
</dbReference>
<evidence type="ECO:0000259" key="9">
    <source>
        <dbReference type="PROSITE" id="PS50850"/>
    </source>
</evidence>
<feature type="transmembrane region" description="Helical" evidence="8">
    <location>
        <begin position="351"/>
        <end position="374"/>
    </location>
</feature>
<evidence type="ECO:0000256" key="6">
    <source>
        <dbReference type="ARBA" id="ARBA00023136"/>
    </source>
</evidence>
<comment type="caution">
    <text evidence="10">The sequence shown here is derived from an EMBL/GenBank/DDBJ whole genome shotgun (WGS) entry which is preliminary data.</text>
</comment>
<keyword evidence="11" id="KW-1185">Reference proteome</keyword>
<feature type="transmembrane region" description="Helical" evidence="8">
    <location>
        <begin position="410"/>
        <end position="434"/>
    </location>
</feature>
<dbReference type="CDD" id="cd17321">
    <property type="entry name" value="MFS_MMR_MDR_like"/>
    <property type="match status" value="1"/>
</dbReference>
<dbReference type="Gene3D" id="1.20.1720.10">
    <property type="entry name" value="Multidrug resistance protein D"/>
    <property type="match status" value="1"/>
</dbReference>
<dbReference type="InterPro" id="IPR020846">
    <property type="entry name" value="MFS_dom"/>
</dbReference>
<feature type="transmembrane region" description="Helical" evidence="8">
    <location>
        <begin position="65"/>
        <end position="90"/>
    </location>
</feature>
<feature type="transmembrane region" description="Helical" evidence="8">
    <location>
        <begin position="157"/>
        <end position="179"/>
    </location>
</feature>
<dbReference type="SUPFAM" id="SSF103473">
    <property type="entry name" value="MFS general substrate transporter"/>
    <property type="match status" value="1"/>
</dbReference>
<feature type="transmembrane region" description="Helical" evidence="8">
    <location>
        <begin position="219"/>
        <end position="242"/>
    </location>
</feature>
<keyword evidence="4 8" id="KW-0812">Transmembrane</keyword>
<protein>
    <submittedName>
        <fullName evidence="10">MFS transporter</fullName>
    </submittedName>
</protein>
<keyword evidence="6 8" id="KW-0472">Membrane</keyword>
<organism evidence="10 11">
    <name type="scientific">Nonomuraea cavernae</name>
    <dbReference type="NCBI Taxonomy" id="2045107"/>
    <lineage>
        <taxon>Bacteria</taxon>
        <taxon>Bacillati</taxon>
        <taxon>Actinomycetota</taxon>
        <taxon>Actinomycetes</taxon>
        <taxon>Streptosporangiales</taxon>
        <taxon>Streptosporangiaceae</taxon>
        <taxon>Nonomuraea</taxon>
    </lineage>
</organism>
<keyword evidence="2" id="KW-0813">Transport</keyword>
<feature type="transmembrane region" description="Helical" evidence="8">
    <location>
        <begin position="446"/>
        <end position="471"/>
    </location>
</feature>
<evidence type="ECO:0000256" key="3">
    <source>
        <dbReference type="ARBA" id="ARBA00022475"/>
    </source>
</evidence>
<dbReference type="InterPro" id="IPR036259">
    <property type="entry name" value="MFS_trans_sf"/>
</dbReference>
<evidence type="ECO:0000313" key="11">
    <source>
        <dbReference type="Proteomes" id="UP000646523"/>
    </source>
</evidence>
<evidence type="ECO:0000256" key="4">
    <source>
        <dbReference type="ARBA" id="ARBA00022692"/>
    </source>
</evidence>
<feature type="transmembrane region" description="Helical" evidence="8">
    <location>
        <begin position="322"/>
        <end position="345"/>
    </location>
</feature>
<feature type="transmembrane region" description="Helical" evidence="8">
    <location>
        <begin position="386"/>
        <end position="404"/>
    </location>
</feature>
<dbReference type="Proteomes" id="UP000646523">
    <property type="component" value="Unassembled WGS sequence"/>
</dbReference>
<keyword evidence="5 8" id="KW-1133">Transmembrane helix</keyword>
<dbReference type="GO" id="GO:0022857">
    <property type="term" value="F:transmembrane transporter activity"/>
    <property type="evidence" value="ECO:0007669"/>
    <property type="project" value="InterPro"/>
</dbReference>
<reference evidence="10" key="1">
    <citation type="journal article" date="2014" name="Int. J. Syst. Evol. Microbiol.">
        <title>Complete genome sequence of Corynebacterium casei LMG S-19264T (=DSM 44701T), isolated from a smear-ripened cheese.</title>
        <authorList>
            <consortium name="US DOE Joint Genome Institute (JGI-PGF)"/>
            <person name="Walter F."/>
            <person name="Albersmeier A."/>
            <person name="Kalinowski J."/>
            <person name="Ruckert C."/>
        </authorList>
    </citation>
    <scope>NUCLEOTIDE SEQUENCE</scope>
    <source>
        <strain evidence="10">CGMCC 4.7368</strain>
    </source>
</reference>
<feature type="domain" description="Major facilitator superfamily (MFS) profile" evidence="9">
    <location>
        <begin position="66"/>
        <end position="509"/>
    </location>
</feature>
<feature type="transmembrane region" description="Helical" evidence="8">
    <location>
        <begin position="284"/>
        <end position="301"/>
    </location>
</feature>
<comment type="subcellular location">
    <subcellularLocation>
        <location evidence="1">Cell membrane</location>
        <topology evidence="1">Multi-pass membrane protein</topology>
    </subcellularLocation>
</comment>
<evidence type="ECO:0000313" key="10">
    <source>
        <dbReference type="EMBL" id="GGO83056.1"/>
    </source>
</evidence>
<feature type="transmembrane region" description="Helical" evidence="8">
    <location>
        <begin position="132"/>
        <end position="151"/>
    </location>
</feature>
<feature type="transmembrane region" description="Helical" evidence="8">
    <location>
        <begin position="191"/>
        <end position="213"/>
    </location>
</feature>